<sequence length="194" mass="20579">MALERAIDSATLAAIGNPAGFFPIVLFFVDWPGAPLYAHTNLGTVSWDGKSWAGVGRVGQVSLPGDLPGMAAQEASLALLGFGDELDAYLDVDARDRDARVYFGAVSSRDGATLIGAPFEVFSGTINGLRDLTDPSDMGRARGVQVPLSSGPSQRATAGVCHSFQDQSSRFLGDTAGRLLINSEREGLRHRWPE</sequence>
<proteinExistence type="predicted"/>
<reference evidence="1" key="1">
    <citation type="submission" date="2023-02" db="EMBL/GenBank/DDBJ databases">
        <title>Description and genomic characterization of Salipiger bruguierae sp. nov., isolated from the sediment of mangrove plant Bruguiera sexangula.</title>
        <authorList>
            <person name="Long M."/>
        </authorList>
    </citation>
    <scope>NUCLEOTIDE SEQUENCE</scope>
    <source>
        <strain evidence="1">H15</strain>
    </source>
</reference>
<dbReference type="AlphaFoldDB" id="A0AAU8AFH8"/>
<dbReference type="RefSeq" id="WP_353472320.1">
    <property type="nucleotide sequence ID" value="NZ_CP123384.1"/>
</dbReference>
<evidence type="ECO:0000313" key="1">
    <source>
        <dbReference type="EMBL" id="XCC93499.1"/>
    </source>
</evidence>
<organism evidence="1">
    <name type="scientific">Alloyangia sp. H15</name>
    <dbReference type="NCBI Taxonomy" id="3029062"/>
    <lineage>
        <taxon>Bacteria</taxon>
        <taxon>Pseudomonadati</taxon>
        <taxon>Pseudomonadota</taxon>
        <taxon>Alphaproteobacteria</taxon>
        <taxon>Rhodobacterales</taxon>
        <taxon>Roseobacteraceae</taxon>
        <taxon>Alloyangia</taxon>
    </lineage>
</organism>
<protein>
    <submittedName>
        <fullName evidence="1">Uncharacterized protein</fullName>
    </submittedName>
</protein>
<dbReference type="EMBL" id="CP123384">
    <property type="protein sequence ID" value="XCC93499.1"/>
    <property type="molecule type" value="Genomic_DNA"/>
</dbReference>
<accession>A0AAU8AFH8</accession>
<gene>
    <name evidence="1" type="ORF">PVT71_13595</name>
</gene>
<name>A0AAU8AFH8_9RHOB</name>